<dbReference type="GO" id="GO:0016887">
    <property type="term" value="F:ATP hydrolysis activity"/>
    <property type="evidence" value="ECO:0007669"/>
    <property type="project" value="InterPro"/>
</dbReference>
<dbReference type="InterPro" id="IPR017871">
    <property type="entry name" value="ABC_transporter-like_CS"/>
</dbReference>
<evidence type="ECO:0000313" key="5">
    <source>
        <dbReference type="EMBL" id="HIW79631.1"/>
    </source>
</evidence>
<evidence type="ECO:0000256" key="3">
    <source>
        <dbReference type="ARBA" id="ARBA00022840"/>
    </source>
</evidence>
<dbReference type="PANTHER" id="PTHR42734">
    <property type="entry name" value="METAL TRANSPORT SYSTEM ATP-BINDING PROTEIN TM_0124-RELATED"/>
    <property type="match status" value="1"/>
</dbReference>
<dbReference type="AlphaFoldDB" id="A0A9D1R3V1"/>
<protein>
    <submittedName>
        <fullName evidence="5">Metal ABC transporter ATP-binding protein</fullName>
    </submittedName>
</protein>
<dbReference type="PANTHER" id="PTHR42734:SF7">
    <property type="entry name" value="ATP-BINDING COMPONENT OF ABC TRANSPORTER-RELATED"/>
    <property type="match status" value="1"/>
</dbReference>
<evidence type="ECO:0000256" key="2">
    <source>
        <dbReference type="ARBA" id="ARBA00022741"/>
    </source>
</evidence>
<evidence type="ECO:0000256" key="1">
    <source>
        <dbReference type="ARBA" id="ARBA00022448"/>
    </source>
</evidence>
<keyword evidence="2" id="KW-0547">Nucleotide-binding</keyword>
<dbReference type="PROSITE" id="PS50893">
    <property type="entry name" value="ABC_TRANSPORTER_2"/>
    <property type="match status" value="1"/>
</dbReference>
<name>A0A9D1R3V1_9BACT</name>
<dbReference type="InterPro" id="IPR027417">
    <property type="entry name" value="P-loop_NTPase"/>
</dbReference>
<dbReference type="Proteomes" id="UP000824264">
    <property type="component" value="Unassembled WGS sequence"/>
</dbReference>
<dbReference type="InterPro" id="IPR003593">
    <property type="entry name" value="AAA+_ATPase"/>
</dbReference>
<keyword evidence="1" id="KW-0813">Transport</keyword>
<dbReference type="InterPro" id="IPR050153">
    <property type="entry name" value="Metal_Ion_Import_ABC"/>
</dbReference>
<dbReference type="SMART" id="SM00382">
    <property type="entry name" value="AAA"/>
    <property type="match status" value="1"/>
</dbReference>
<dbReference type="Gene3D" id="3.40.50.300">
    <property type="entry name" value="P-loop containing nucleotide triphosphate hydrolases"/>
    <property type="match status" value="1"/>
</dbReference>
<dbReference type="InterPro" id="IPR003439">
    <property type="entry name" value="ABC_transporter-like_ATP-bd"/>
</dbReference>
<keyword evidence="3 5" id="KW-0067">ATP-binding</keyword>
<comment type="caution">
    <text evidence="5">The sequence shown here is derived from an EMBL/GenBank/DDBJ whole genome shotgun (WGS) entry which is preliminary data.</text>
</comment>
<sequence length="256" mass="28164">MEPNDAAITFRDVSVHRSGLPILEHVDATVPRGSCTVIVGPNGAGKTTLLLALIGEMRYRGEIDVRAGKNGGPLRLGYVPQRISIDRGMPLTVMEFLVMGIQKRPLWLGIRPSLKRRSLELLDMVKAGHLAGRRLGNLSGGEMQRVLLALALQQEPELLVLDEPSAGVDFQGEHLFCELLDELRLSQGFTQLMVSHDLGMVFHHATHVICLKRRVFAEGTPDEVLTPENLMALFGMHMGLMNPHAFLSDCKGEPHA</sequence>
<dbReference type="PROSITE" id="PS00211">
    <property type="entry name" value="ABC_TRANSPORTER_1"/>
    <property type="match status" value="1"/>
</dbReference>
<reference evidence="5" key="2">
    <citation type="submission" date="2021-04" db="EMBL/GenBank/DDBJ databases">
        <authorList>
            <person name="Gilroy R."/>
        </authorList>
    </citation>
    <scope>NUCLEOTIDE SEQUENCE</scope>
    <source>
        <strain evidence="5">ChiSxjej5B17-1746</strain>
    </source>
</reference>
<dbReference type="EMBL" id="DXGI01000405">
    <property type="protein sequence ID" value="HIW79631.1"/>
    <property type="molecule type" value="Genomic_DNA"/>
</dbReference>
<accession>A0A9D1R3V1</accession>
<evidence type="ECO:0000313" key="6">
    <source>
        <dbReference type="Proteomes" id="UP000824264"/>
    </source>
</evidence>
<evidence type="ECO:0000259" key="4">
    <source>
        <dbReference type="PROSITE" id="PS50893"/>
    </source>
</evidence>
<proteinExistence type="predicted"/>
<dbReference type="GO" id="GO:0005524">
    <property type="term" value="F:ATP binding"/>
    <property type="evidence" value="ECO:0007669"/>
    <property type="project" value="UniProtKB-KW"/>
</dbReference>
<feature type="domain" description="ABC transporter" evidence="4">
    <location>
        <begin position="8"/>
        <end position="238"/>
    </location>
</feature>
<dbReference type="Pfam" id="PF00005">
    <property type="entry name" value="ABC_tran"/>
    <property type="match status" value="1"/>
</dbReference>
<organism evidence="5 6">
    <name type="scientific">Candidatus Bilophila faecipullorum</name>
    <dbReference type="NCBI Taxonomy" id="2838482"/>
    <lineage>
        <taxon>Bacteria</taxon>
        <taxon>Pseudomonadati</taxon>
        <taxon>Thermodesulfobacteriota</taxon>
        <taxon>Desulfovibrionia</taxon>
        <taxon>Desulfovibrionales</taxon>
        <taxon>Desulfovibrionaceae</taxon>
        <taxon>Bilophila</taxon>
    </lineage>
</organism>
<reference evidence="5" key="1">
    <citation type="journal article" date="2021" name="PeerJ">
        <title>Extensive microbial diversity within the chicken gut microbiome revealed by metagenomics and culture.</title>
        <authorList>
            <person name="Gilroy R."/>
            <person name="Ravi A."/>
            <person name="Getino M."/>
            <person name="Pursley I."/>
            <person name="Horton D.L."/>
            <person name="Alikhan N.F."/>
            <person name="Baker D."/>
            <person name="Gharbi K."/>
            <person name="Hall N."/>
            <person name="Watson M."/>
            <person name="Adriaenssens E.M."/>
            <person name="Foster-Nyarko E."/>
            <person name="Jarju S."/>
            <person name="Secka A."/>
            <person name="Antonio M."/>
            <person name="Oren A."/>
            <person name="Chaudhuri R.R."/>
            <person name="La Ragione R."/>
            <person name="Hildebrand F."/>
            <person name="Pallen M.J."/>
        </authorList>
    </citation>
    <scope>NUCLEOTIDE SEQUENCE</scope>
    <source>
        <strain evidence="5">ChiSxjej5B17-1746</strain>
    </source>
</reference>
<dbReference type="SUPFAM" id="SSF52540">
    <property type="entry name" value="P-loop containing nucleoside triphosphate hydrolases"/>
    <property type="match status" value="1"/>
</dbReference>
<gene>
    <name evidence="5" type="ORF">H9874_10895</name>
</gene>